<dbReference type="InterPro" id="IPR029017">
    <property type="entry name" value="Enolase-like_N"/>
</dbReference>
<comment type="similarity">
    <text evidence="2">Belongs to the mandelate racemase/muconate lactonizing enzyme family.</text>
</comment>
<evidence type="ECO:0000259" key="6">
    <source>
        <dbReference type="SMART" id="SM00922"/>
    </source>
</evidence>
<dbReference type="InterPro" id="IPR018110">
    <property type="entry name" value="Mandel_Rmase/mucon_lact_enz_CS"/>
</dbReference>
<dbReference type="Pfam" id="PF13378">
    <property type="entry name" value="MR_MLE_C"/>
    <property type="match status" value="1"/>
</dbReference>
<dbReference type="SUPFAM" id="SSF51604">
    <property type="entry name" value="Enolase C-terminal domain-like"/>
    <property type="match status" value="1"/>
</dbReference>
<dbReference type="Gene3D" id="3.30.390.10">
    <property type="entry name" value="Enolase-like, N-terminal domain"/>
    <property type="match status" value="1"/>
</dbReference>
<dbReference type="SFLD" id="SFLDG00180">
    <property type="entry name" value="muconate_cycloisomerase"/>
    <property type="match status" value="2"/>
</dbReference>
<comment type="caution">
    <text evidence="7">The sequence shown here is derived from an EMBL/GenBank/DDBJ whole genome shotgun (WGS) entry which is preliminary data.</text>
</comment>
<name>M0KJ43_9EURY</name>
<sequence length="345" mass="36305">MNWSADRYDLPLSNPFGISRETSETSETVVVELTYEGTTGIGAVTPSAYYDESAASVAETLPSLCEVVARIGDPHAQQRIERELGERAPDQPAARTALSIAVHDLAARSLDLPLYRQWGLDPDAVPPTTYTVGIDTPERMAEKAGTAADSGFGRLKVKLGTDDDRARLDAVRDAAPDAEVRVDANAAWTPEEAIDKADWLADAGVTMLEQPVDADDIGGLRRVTDATEIPVAADESCVTASDVPRVADACDIVNAKLVKCGGLRPAMRLLHAADAHGLDSMLGCMVESNASIAAAVHLAPLVDYVDLDGALLLASDPYAGVPLDGAVFDLTAVSAGTGVRRARDA</sequence>
<dbReference type="SFLD" id="SFLDF00010">
    <property type="entry name" value="dipeptide_epimerase"/>
    <property type="match status" value="1"/>
</dbReference>
<evidence type="ECO:0000256" key="5">
    <source>
        <dbReference type="ARBA" id="ARBA00023235"/>
    </source>
</evidence>
<dbReference type="InterPro" id="IPR029065">
    <property type="entry name" value="Enolase_C-like"/>
</dbReference>
<proteinExistence type="inferred from homology"/>
<dbReference type="AlphaFoldDB" id="M0KJ43"/>
<dbReference type="PATRIC" id="fig|1227452.3.peg.2364"/>
<dbReference type="GO" id="GO:0046872">
    <property type="term" value="F:metal ion binding"/>
    <property type="evidence" value="ECO:0007669"/>
    <property type="project" value="UniProtKB-KW"/>
</dbReference>
<dbReference type="SMART" id="SM00922">
    <property type="entry name" value="MR_MLE"/>
    <property type="match status" value="1"/>
</dbReference>
<feature type="domain" description="Mandelate racemase/muconate lactonizing enzyme C-terminal" evidence="6">
    <location>
        <begin position="137"/>
        <end position="230"/>
    </location>
</feature>
<dbReference type="GO" id="GO:0016855">
    <property type="term" value="F:racemase and epimerase activity, acting on amino acids and derivatives"/>
    <property type="evidence" value="ECO:0007669"/>
    <property type="project" value="InterPro"/>
</dbReference>
<dbReference type="PROSITE" id="PS00909">
    <property type="entry name" value="MR_MLE_2"/>
    <property type="match status" value="1"/>
</dbReference>
<comment type="cofactor">
    <cofactor evidence="1">
        <name>Mg(2+)</name>
        <dbReference type="ChEBI" id="CHEBI:18420"/>
    </cofactor>
</comment>
<dbReference type="Proteomes" id="UP000011623">
    <property type="component" value="Unassembled WGS sequence"/>
</dbReference>
<dbReference type="InterPro" id="IPR036849">
    <property type="entry name" value="Enolase-like_C_sf"/>
</dbReference>
<dbReference type="RefSeq" id="WP_008310645.1">
    <property type="nucleotide sequence ID" value="NZ_AOLW01000022.1"/>
</dbReference>
<dbReference type="Pfam" id="PF02746">
    <property type="entry name" value="MR_MLE_N"/>
    <property type="match status" value="1"/>
</dbReference>
<evidence type="ECO:0000256" key="2">
    <source>
        <dbReference type="ARBA" id="ARBA00008031"/>
    </source>
</evidence>
<dbReference type="SUPFAM" id="SSF54826">
    <property type="entry name" value="Enolase N-terminal domain-like"/>
    <property type="match status" value="1"/>
</dbReference>
<evidence type="ECO:0000313" key="7">
    <source>
        <dbReference type="EMBL" id="EMA20194.1"/>
    </source>
</evidence>
<evidence type="ECO:0000313" key="8">
    <source>
        <dbReference type="Proteomes" id="UP000011623"/>
    </source>
</evidence>
<evidence type="ECO:0000256" key="4">
    <source>
        <dbReference type="ARBA" id="ARBA00022842"/>
    </source>
</evidence>
<dbReference type="CDD" id="cd03319">
    <property type="entry name" value="L-Ala-DL-Glu_epimerase"/>
    <property type="match status" value="1"/>
</dbReference>
<dbReference type="PANTHER" id="PTHR48080:SF3">
    <property type="entry name" value="ENOLASE SUPERFAMILY MEMBER DDB_G0284701"/>
    <property type="match status" value="1"/>
</dbReference>
<dbReference type="GO" id="GO:0009063">
    <property type="term" value="P:amino acid catabolic process"/>
    <property type="evidence" value="ECO:0007669"/>
    <property type="project" value="InterPro"/>
</dbReference>
<dbReference type="SFLD" id="SFLDF00009">
    <property type="entry name" value="o-succinylbenzoate_synthase"/>
    <property type="match status" value="1"/>
</dbReference>
<dbReference type="PANTHER" id="PTHR48080">
    <property type="entry name" value="D-GALACTONATE DEHYDRATASE-RELATED"/>
    <property type="match status" value="1"/>
</dbReference>
<dbReference type="InterPro" id="IPR034593">
    <property type="entry name" value="DgoD-like"/>
</dbReference>
<dbReference type="EMBL" id="AOLW01000022">
    <property type="protein sequence ID" value="EMA20194.1"/>
    <property type="molecule type" value="Genomic_DNA"/>
</dbReference>
<dbReference type="SFLD" id="SFLDS00001">
    <property type="entry name" value="Enolase"/>
    <property type="match status" value="2"/>
</dbReference>
<keyword evidence="3" id="KW-0479">Metal-binding</keyword>
<gene>
    <name evidence="7" type="ORF">C442_11826</name>
</gene>
<keyword evidence="5 7" id="KW-0413">Isomerase</keyword>
<dbReference type="InterPro" id="IPR013342">
    <property type="entry name" value="Mandelate_racemase_C"/>
</dbReference>
<keyword evidence="8" id="KW-1185">Reference proteome</keyword>
<organism evidence="7 8">
    <name type="scientific">Haloarcula amylolytica JCM 13557</name>
    <dbReference type="NCBI Taxonomy" id="1227452"/>
    <lineage>
        <taxon>Archaea</taxon>
        <taxon>Methanobacteriati</taxon>
        <taxon>Methanobacteriota</taxon>
        <taxon>Stenosarchaea group</taxon>
        <taxon>Halobacteria</taxon>
        <taxon>Halobacteriales</taxon>
        <taxon>Haloarculaceae</taxon>
        <taxon>Haloarcula</taxon>
    </lineage>
</organism>
<keyword evidence="4" id="KW-0460">Magnesium</keyword>
<reference evidence="7 8" key="1">
    <citation type="journal article" date="2014" name="PLoS Genet.">
        <title>Phylogenetically driven sequencing of extremely halophilic archaea reveals strategies for static and dynamic osmo-response.</title>
        <authorList>
            <person name="Becker E.A."/>
            <person name="Seitzer P.M."/>
            <person name="Tritt A."/>
            <person name="Larsen D."/>
            <person name="Krusor M."/>
            <person name="Yao A.I."/>
            <person name="Wu D."/>
            <person name="Madern D."/>
            <person name="Eisen J.A."/>
            <person name="Darling A.E."/>
            <person name="Facciotti M.T."/>
        </authorList>
    </citation>
    <scope>NUCLEOTIDE SEQUENCE [LARGE SCALE GENOMIC DNA]</scope>
    <source>
        <strain evidence="7 8">JCM 13557</strain>
    </source>
</reference>
<accession>M0KJ43</accession>
<evidence type="ECO:0000256" key="1">
    <source>
        <dbReference type="ARBA" id="ARBA00001946"/>
    </source>
</evidence>
<dbReference type="InterPro" id="IPR013341">
    <property type="entry name" value="Mandelate_racemase_N_dom"/>
</dbReference>
<dbReference type="InterPro" id="IPR034603">
    <property type="entry name" value="Dipeptide_epimerase"/>
</dbReference>
<dbReference type="Gene3D" id="3.20.20.120">
    <property type="entry name" value="Enolase-like C-terminal domain"/>
    <property type="match status" value="1"/>
</dbReference>
<protein>
    <submittedName>
        <fullName evidence="7">Chloromuconate cycloisomerase</fullName>
    </submittedName>
</protein>
<evidence type="ECO:0000256" key="3">
    <source>
        <dbReference type="ARBA" id="ARBA00022723"/>
    </source>
</evidence>